<evidence type="ECO:0000256" key="6">
    <source>
        <dbReference type="SAM" id="Phobius"/>
    </source>
</evidence>
<reference evidence="7" key="1">
    <citation type="journal article" date="2015" name="Nature">
        <title>Complex archaea that bridge the gap between prokaryotes and eukaryotes.</title>
        <authorList>
            <person name="Spang A."/>
            <person name="Saw J.H."/>
            <person name="Jorgensen S.L."/>
            <person name="Zaremba-Niedzwiedzka K."/>
            <person name="Martijn J."/>
            <person name="Lind A.E."/>
            <person name="van Eijk R."/>
            <person name="Schleper C."/>
            <person name="Guy L."/>
            <person name="Ettema T.J."/>
        </authorList>
    </citation>
    <scope>NUCLEOTIDE SEQUENCE</scope>
</reference>
<evidence type="ECO:0000313" key="7">
    <source>
        <dbReference type="EMBL" id="KKN95050.1"/>
    </source>
</evidence>
<dbReference type="InterPro" id="IPR002797">
    <property type="entry name" value="Polysacc_synth"/>
</dbReference>
<feature type="transmembrane region" description="Helical" evidence="6">
    <location>
        <begin position="398"/>
        <end position="418"/>
    </location>
</feature>
<keyword evidence="2" id="KW-1003">Cell membrane</keyword>
<keyword evidence="3 6" id="KW-0812">Transmembrane</keyword>
<evidence type="ECO:0000256" key="2">
    <source>
        <dbReference type="ARBA" id="ARBA00022475"/>
    </source>
</evidence>
<feature type="transmembrane region" description="Helical" evidence="6">
    <location>
        <begin position="369"/>
        <end position="392"/>
    </location>
</feature>
<dbReference type="PANTHER" id="PTHR30250:SF11">
    <property type="entry name" value="O-ANTIGEN TRANSPORTER-RELATED"/>
    <property type="match status" value="1"/>
</dbReference>
<dbReference type="PANTHER" id="PTHR30250">
    <property type="entry name" value="PST FAMILY PREDICTED COLANIC ACID TRANSPORTER"/>
    <property type="match status" value="1"/>
</dbReference>
<feature type="transmembrane region" description="Helical" evidence="6">
    <location>
        <begin position="189"/>
        <end position="208"/>
    </location>
</feature>
<dbReference type="EMBL" id="LAZR01000073">
    <property type="protein sequence ID" value="KKN95050.1"/>
    <property type="molecule type" value="Genomic_DNA"/>
</dbReference>
<feature type="transmembrane region" description="Helical" evidence="6">
    <location>
        <begin position="430"/>
        <end position="451"/>
    </location>
</feature>
<comment type="caution">
    <text evidence="7">The sequence shown here is derived from an EMBL/GenBank/DDBJ whole genome shotgun (WGS) entry which is preliminary data.</text>
</comment>
<keyword evidence="5 6" id="KW-0472">Membrane</keyword>
<protein>
    <submittedName>
        <fullName evidence="7">Uncharacterized protein</fullName>
    </submittedName>
</protein>
<keyword evidence="4 6" id="KW-1133">Transmembrane helix</keyword>
<feature type="transmembrane region" description="Helical" evidence="6">
    <location>
        <begin position="12"/>
        <end position="33"/>
    </location>
</feature>
<name>A0A0F9UPI2_9ZZZZ</name>
<feature type="transmembrane region" description="Helical" evidence="6">
    <location>
        <begin position="268"/>
        <end position="285"/>
    </location>
</feature>
<feature type="transmembrane region" description="Helical" evidence="6">
    <location>
        <begin position="90"/>
        <end position="113"/>
    </location>
</feature>
<proteinExistence type="predicted"/>
<sequence>MMTLSKHVAKIGKLGSIYAIAQIVPQIVGLFLLRVFTDYLDTAQMGIVALAIQVMLPLTALVSMGLWPGLKSHYFRIAEAKRPVLIRSMFIAQGVQIAILFGLGALAGIWIAGSLLPNLPLDNRHVYLLWLMILAACSLQVVVKLGQGVAQLQERARVSVCLSLCQYLVQMGLGVAAVVWLGWGGFGRQGTIVAGMAVAALIAGRVVWRAGAGRFDRSLWKKTALTGLTFVPHSLSGLLAPAVTIWLLNKLVSADALGVYGVANRFGPLLQLPLFALGQAAYPTLARLMSEGTPEAKRQQSRLYTLIIIGVCLFALGLWLLSPTMIRLIIRNPAYHEAAYVVPIIVFAYFFQGMYLMISLRVFYIGGGLWLATATLSSLAVTVGLCFLLIPLLGMYGAAWAMVGGFVTRFVVAAAAGEMKYPLPWEFSKLARILACTAIPVGLDVLAGFYWRPSLLMEIPLKVILVLVMLVLLRATNAVTATELAQGRKLIAEKLRSMLGRTNK</sequence>
<comment type="subcellular location">
    <subcellularLocation>
        <location evidence="1">Cell membrane</location>
        <topology evidence="1">Multi-pass membrane protein</topology>
    </subcellularLocation>
</comment>
<feature type="transmembrane region" description="Helical" evidence="6">
    <location>
        <begin position="338"/>
        <end position="357"/>
    </location>
</feature>
<feature type="transmembrane region" description="Helical" evidence="6">
    <location>
        <begin position="125"/>
        <end position="146"/>
    </location>
</feature>
<evidence type="ECO:0000256" key="5">
    <source>
        <dbReference type="ARBA" id="ARBA00023136"/>
    </source>
</evidence>
<feature type="transmembrane region" description="Helical" evidence="6">
    <location>
        <begin position="306"/>
        <end position="326"/>
    </location>
</feature>
<dbReference type="AlphaFoldDB" id="A0A0F9UPI2"/>
<feature type="transmembrane region" description="Helical" evidence="6">
    <location>
        <begin position="158"/>
        <end position="183"/>
    </location>
</feature>
<organism evidence="7">
    <name type="scientific">marine sediment metagenome</name>
    <dbReference type="NCBI Taxonomy" id="412755"/>
    <lineage>
        <taxon>unclassified sequences</taxon>
        <taxon>metagenomes</taxon>
        <taxon>ecological metagenomes</taxon>
    </lineage>
</organism>
<dbReference type="InterPro" id="IPR050833">
    <property type="entry name" value="Poly_Biosynth_Transport"/>
</dbReference>
<evidence type="ECO:0000256" key="4">
    <source>
        <dbReference type="ARBA" id="ARBA00022989"/>
    </source>
</evidence>
<dbReference type="GO" id="GO:0005886">
    <property type="term" value="C:plasma membrane"/>
    <property type="evidence" value="ECO:0007669"/>
    <property type="project" value="UniProtKB-SubCell"/>
</dbReference>
<feature type="transmembrane region" description="Helical" evidence="6">
    <location>
        <begin position="228"/>
        <end position="248"/>
    </location>
</feature>
<evidence type="ECO:0000256" key="1">
    <source>
        <dbReference type="ARBA" id="ARBA00004651"/>
    </source>
</evidence>
<accession>A0A0F9UPI2</accession>
<dbReference type="Pfam" id="PF01943">
    <property type="entry name" value="Polysacc_synt"/>
    <property type="match status" value="1"/>
</dbReference>
<evidence type="ECO:0000256" key="3">
    <source>
        <dbReference type="ARBA" id="ARBA00022692"/>
    </source>
</evidence>
<gene>
    <name evidence="7" type="ORF">LCGC14_0181180</name>
</gene>
<feature type="transmembrane region" description="Helical" evidence="6">
    <location>
        <begin position="45"/>
        <end position="70"/>
    </location>
</feature>